<proteinExistence type="predicted"/>
<gene>
    <name evidence="1" type="ORF">GCM10010430_73150</name>
</gene>
<name>A0ABN3EYN9_9ACTN</name>
<protein>
    <submittedName>
        <fullName evidence="1">Uncharacterized protein</fullName>
    </submittedName>
</protein>
<reference evidence="1 2" key="1">
    <citation type="journal article" date="2019" name="Int. J. Syst. Evol. Microbiol.">
        <title>The Global Catalogue of Microorganisms (GCM) 10K type strain sequencing project: providing services to taxonomists for standard genome sequencing and annotation.</title>
        <authorList>
            <consortium name="The Broad Institute Genomics Platform"/>
            <consortium name="The Broad Institute Genome Sequencing Center for Infectious Disease"/>
            <person name="Wu L."/>
            <person name="Ma J."/>
        </authorList>
    </citation>
    <scope>NUCLEOTIDE SEQUENCE [LARGE SCALE GENOMIC DNA]</scope>
    <source>
        <strain evidence="1 2">JCM 7356</strain>
    </source>
</reference>
<evidence type="ECO:0000313" key="1">
    <source>
        <dbReference type="EMBL" id="GAA2276616.1"/>
    </source>
</evidence>
<sequence>MPKKAVRLHASAVRAMCRRGAAAAAAGVVGRGRWTRACGAIPAAASTAGTTARPIASCQDPPDAWATGATRAATIAEPTPIDSA</sequence>
<comment type="caution">
    <text evidence="1">The sequence shown here is derived from an EMBL/GenBank/DDBJ whole genome shotgun (WGS) entry which is preliminary data.</text>
</comment>
<dbReference type="Proteomes" id="UP001500305">
    <property type="component" value="Unassembled WGS sequence"/>
</dbReference>
<keyword evidence="2" id="KW-1185">Reference proteome</keyword>
<accession>A0ABN3EYN9</accession>
<organism evidence="1 2">
    <name type="scientific">Kitasatospora cystarginea</name>
    <dbReference type="NCBI Taxonomy" id="58350"/>
    <lineage>
        <taxon>Bacteria</taxon>
        <taxon>Bacillati</taxon>
        <taxon>Actinomycetota</taxon>
        <taxon>Actinomycetes</taxon>
        <taxon>Kitasatosporales</taxon>
        <taxon>Streptomycetaceae</taxon>
        <taxon>Kitasatospora</taxon>
    </lineage>
</organism>
<evidence type="ECO:0000313" key="2">
    <source>
        <dbReference type="Proteomes" id="UP001500305"/>
    </source>
</evidence>
<dbReference type="EMBL" id="BAAATR010000055">
    <property type="protein sequence ID" value="GAA2276616.1"/>
    <property type="molecule type" value="Genomic_DNA"/>
</dbReference>